<keyword evidence="3" id="KW-1185">Reference proteome</keyword>
<evidence type="ECO:0000256" key="1">
    <source>
        <dbReference type="SAM" id="MobiDB-lite"/>
    </source>
</evidence>
<dbReference type="AlphaFoldDB" id="A0A8J3T9L4"/>
<sequence>MAVPDAVHELVEWEIEVAYHQGYRAALADVAAGHAELDATWRPAGRRGYERRVAERLAEMHRHAQRLRAELVRADRARAARVVRRRRGDLGDLSGLADLGAPTADWPEVAAPGRPRATARSGYAVA</sequence>
<dbReference type="Proteomes" id="UP000599074">
    <property type="component" value="Unassembled WGS sequence"/>
</dbReference>
<protein>
    <submittedName>
        <fullName evidence="2">Uncharacterized protein</fullName>
    </submittedName>
</protein>
<gene>
    <name evidence="2" type="ORF">Pme01_26920</name>
</gene>
<dbReference type="RefSeq" id="WP_168115714.1">
    <property type="nucleotide sequence ID" value="NZ_BOON01000024.1"/>
</dbReference>
<proteinExistence type="predicted"/>
<name>A0A8J3T9L4_9ACTN</name>
<dbReference type="EMBL" id="BOON01000024">
    <property type="protein sequence ID" value="GII23095.1"/>
    <property type="molecule type" value="Genomic_DNA"/>
</dbReference>
<comment type="caution">
    <text evidence="2">The sequence shown here is derived from an EMBL/GenBank/DDBJ whole genome shotgun (WGS) entry which is preliminary data.</text>
</comment>
<evidence type="ECO:0000313" key="3">
    <source>
        <dbReference type="Proteomes" id="UP000599074"/>
    </source>
</evidence>
<organism evidence="2 3">
    <name type="scientific">Planosporangium mesophilum</name>
    <dbReference type="NCBI Taxonomy" id="689768"/>
    <lineage>
        <taxon>Bacteria</taxon>
        <taxon>Bacillati</taxon>
        <taxon>Actinomycetota</taxon>
        <taxon>Actinomycetes</taxon>
        <taxon>Micromonosporales</taxon>
        <taxon>Micromonosporaceae</taxon>
        <taxon>Planosporangium</taxon>
    </lineage>
</organism>
<accession>A0A8J3T9L4</accession>
<reference evidence="2" key="1">
    <citation type="submission" date="2021-01" db="EMBL/GenBank/DDBJ databases">
        <title>Whole genome shotgun sequence of Planosporangium mesophilum NBRC 109066.</title>
        <authorList>
            <person name="Komaki H."/>
            <person name="Tamura T."/>
        </authorList>
    </citation>
    <scope>NUCLEOTIDE SEQUENCE</scope>
    <source>
        <strain evidence="2">NBRC 109066</strain>
    </source>
</reference>
<feature type="compositionally biased region" description="Low complexity" evidence="1">
    <location>
        <begin position="91"/>
        <end position="101"/>
    </location>
</feature>
<evidence type="ECO:0000313" key="2">
    <source>
        <dbReference type="EMBL" id="GII23095.1"/>
    </source>
</evidence>
<feature type="region of interest" description="Disordered" evidence="1">
    <location>
        <begin position="91"/>
        <end position="126"/>
    </location>
</feature>